<proteinExistence type="predicted"/>
<evidence type="ECO:0000256" key="1">
    <source>
        <dbReference type="SAM" id="MobiDB-lite"/>
    </source>
</evidence>
<protein>
    <submittedName>
        <fullName evidence="3">Uncharacterized protein</fullName>
    </submittedName>
</protein>
<feature type="region of interest" description="Disordered" evidence="1">
    <location>
        <begin position="1"/>
        <end position="21"/>
    </location>
</feature>
<evidence type="ECO:0000313" key="2">
    <source>
        <dbReference type="EMBL" id="VFK42705.1"/>
    </source>
</evidence>
<reference evidence="3" key="1">
    <citation type="submission" date="2019-02" db="EMBL/GenBank/DDBJ databases">
        <authorList>
            <person name="Gruber-Vodicka R. H."/>
            <person name="Seah K. B. B."/>
        </authorList>
    </citation>
    <scope>NUCLEOTIDE SEQUENCE</scope>
    <source>
        <strain evidence="3">BECK_S1320</strain>
        <strain evidence="2">BECK_S1321</strain>
    </source>
</reference>
<name>A0A450Z3H7_9GAMM</name>
<evidence type="ECO:0000313" key="3">
    <source>
        <dbReference type="EMBL" id="VFK48337.1"/>
    </source>
</evidence>
<sequence>MTTGSSKRNAPVPALSGARKPRQDIRVTRSIFEEELHLFDLDFQFRRLGSEVRRSETDKHYFQRPPEILCRNSETDHEA</sequence>
<dbReference type="EMBL" id="CAADFU010000121">
    <property type="protein sequence ID" value="VFK48337.1"/>
    <property type="molecule type" value="Genomic_DNA"/>
</dbReference>
<accession>A0A450Z3H7</accession>
<gene>
    <name evidence="3" type="ORF">BECKSD772E_GA0070983_112111</name>
    <name evidence="2" type="ORF">BECKSD772F_GA0070984_112711</name>
</gene>
<dbReference type="EMBL" id="CAADFR010000127">
    <property type="protein sequence ID" value="VFK42705.1"/>
    <property type="molecule type" value="Genomic_DNA"/>
</dbReference>
<organism evidence="3">
    <name type="scientific">Candidatus Kentrum sp. SD</name>
    <dbReference type="NCBI Taxonomy" id="2126332"/>
    <lineage>
        <taxon>Bacteria</taxon>
        <taxon>Pseudomonadati</taxon>
        <taxon>Pseudomonadota</taxon>
        <taxon>Gammaproteobacteria</taxon>
        <taxon>Candidatus Kentrum</taxon>
    </lineage>
</organism>
<dbReference type="AlphaFoldDB" id="A0A450Z3H7"/>